<dbReference type="EMBL" id="VJWE01000011">
    <property type="protein sequence ID" value="TWG39964.1"/>
    <property type="molecule type" value="Genomic_DNA"/>
</dbReference>
<proteinExistence type="predicted"/>
<dbReference type="GeneID" id="51110904"/>
<accession>A0A561XV32</accession>
<name>A0A561XV32_ACIDE</name>
<organism evidence="2 3">
    <name type="scientific">Acidovorax delafieldii</name>
    <name type="common">Pseudomonas delafieldii</name>
    <dbReference type="NCBI Taxonomy" id="47920"/>
    <lineage>
        <taxon>Bacteria</taxon>
        <taxon>Pseudomonadati</taxon>
        <taxon>Pseudomonadota</taxon>
        <taxon>Betaproteobacteria</taxon>
        <taxon>Burkholderiales</taxon>
        <taxon>Comamonadaceae</taxon>
        <taxon>Acidovorax</taxon>
    </lineage>
</organism>
<dbReference type="AlphaFoldDB" id="A0A561XV32"/>
<evidence type="ECO:0000313" key="3">
    <source>
        <dbReference type="Proteomes" id="UP000321485"/>
    </source>
</evidence>
<protein>
    <submittedName>
        <fullName evidence="2">Uncharacterized protein</fullName>
    </submittedName>
</protein>
<feature type="transmembrane region" description="Helical" evidence="1">
    <location>
        <begin position="157"/>
        <end position="177"/>
    </location>
</feature>
<gene>
    <name evidence="2" type="ORF">ATF69_1836</name>
</gene>
<keyword evidence="1" id="KW-1133">Transmembrane helix</keyword>
<keyword evidence="1" id="KW-0472">Membrane</keyword>
<dbReference type="Proteomes" id="UP000321485">
    <property type="component" value="Unassembled WGS sequence"/>
</dbReference>
<feature type="transmembrane region" description="Helical" evidence="1">
    <location>
        <begin position="70"/>
        <end position="88"/>
    </location>
</feature>
<keyword evidence="1" id="KW-0812">Transmembrane</keyword>
<evidence type="ECO:0000313" key="2">
    <source>
        <dbReference type="EMBL" id="TWG39964.1"/>
    </source>
</evidence>
<feature type="transmembrane region" description="Helical" evidence="1">
    <location>
        <begin position="117"/>
        <end position="137"/>
    </location>
</feature>
<evidence type="ECO:0000256" key="1">
    <source>
        <dbReference type="SAM" id="Phobius"/>
    </source>
</evidence>
<comment type="caution">
    <text evidence="2">The sequence shown here is derived from an EMBL/GenBank/DDBJ whole genome shotgun (WGS) entry which is preliminary data.</text>
</comment>
<sequence>MTNVLSEKKRASLAALYHDMPIEELERRIAEGQLAAPTMAIAREVLHYRLEHGDSTPGSASATQRGGNQGSVVGTAMVQVLVACLSWVVLPGHLAALVTMVAVCWVVVGLGKALPRVGLAVGVVFALAPLGLLLWAWRTGALVMRGGDYKPLEALLTWVGLVIAFGLFWSLASLLIFGSRHKGSWRDLHDKLEKMSDEQREAITRRR</sequence>
<feature type="transmembrane region" description="Helical" evidence="1">
    <location>
        <begin position="94"/>
        <end position="110"/>
    </location>
</feature>
<dbReference type="RefSeq" id="WP_146870667.1">
    <property type="nucleotide sequence ID" value="NZ_VJWE01000011.1"/>
</dbReference>
<reference evidence="2 3" key="1">
    <citation type="journal article" date="2015" name="Stand. Genomic Sci.">
        <title>Genomic Encyclopedia of Bacterial and Archaeal Type Strains, Phase III: the genomes of soil and plant-associated and newly described type strains.</title>
        <authorList>
            <person name="Whitman W.B."/>
            <person name="Woyke T."/>
            <person name="Klenk H.P."/>
            <person name="Zhou Y."/>
            <person name="Lilburn T.G."/>
            <person name="Beck B.J."/>
            <person name="De Vos P."/>
            <person name="Vandamme P."/>
            <person name="Eisen J.A."/>
            <person name="Garrity G."/>
            <person name="Hugenholtz P."/>
            <person name="Kyrpides N.C."/>
        </authorList>
    </citation>
    <scope>NUCLEOTIDE SEQUENCE [LARGE SCALE GENOMIC DNA]</scope>
    <source>
        <strain evidence="2 3">DSM 64</strain>
    </source>
</reference>